<keyword evidence="3 5" id="KW-1133">Transmembrane helix</keyword>
<proteinExistence type="predicted"/>
<organism evidence="6 7">
    <name type="scientific">Clytia hemisphaerica</name>
    <dbReference type="NCBI Taxonomy" id="252671"/>
    <lineage>
        <taxon>Eukaryota</taxon>
        <taxon>Metazoa</taxon>
        <taxon>Cnidaria</taxon>
        <taxon>Hydrozoa</taxon>
        <taxon>Hydroidolina</taxon>
        <taxon>Leptothecata</taxon>
        <taxon>Obeliida</taxon>
        <taxon>Clytiidae</taxon>
        <taxon>Clytia</taxon>
    </lineage>
</organism>
<dbReference type="AlphaFoldDB" id="A0A7M5X7T2"/>
<evidence type="ECO:0000256" key="4">
    <source>
        <dbReference type="ARBA" id="ARBA00023136"/>
    </source>
</evidence>
<protein>
    <recommendedName>
        <fullName evidence="8">G-protein coupled receptors family 1 profile domain-containing protein</fullName>
    </recommendedName>
</protein>
<dbReference type="SUPFAM" id="SSF81321">
    <property type="entry name" value="Family A G protein-coupled receptor-like"/>
    <property type="match status" value="1"/>
</dbReference>
<feature type="transmembrane region" description="Helical" evidence="5">
    <location>
        <begin position="146"/>
        <end position="169"/>
    </location>
</feature>
<keyword evidence="2 5" id="KW-0812">Transmembrane</keyword>
<dbReference type="InterPro" id="IPR000276">
    <property type="entry name" value="GPCR_Rhodpsn"/>
</dbReference>
<keyword evidence="4 5" id="KW-0472">Membrane</keyword>
<evidence type="ECO:0000256" key="5">
    <source>
        <dbReference type="SAM" id="Phobius"/>
    </source>
</evidence>
<comment type="subcellular location">
    <subcellularLocation>
        <location evidence="1">Membrane</location>
    </subcellularLocation>
</comment>
<dbReference type="GO" id="GO:0004930">
    <property type="term" value="F:G protein-coupled receptor activity"/>
    <property type="evidence" value="ECO:0007669"/>
    <property type="project" value="InterPro"/>
</dbReference>
<accession>A0A7M5X7T2</accession>
<dbReference type="PROSITE" id="PS00237">
    <property type="entry name" value="G_PROTEIN_RECEP_F1_1"/>
    <property type="match status" value="1"/>
</dbReference>
<sequence length="276" mass="31674">TQVTRMNITTNATCVNLYKRFHLTNGHQTFLVTYSVAIIGVSNCILNGLVVALLFLSKQIQIPSMRLFLISSLSDILLSIIAPVSHTFLFKFYGRESNCTLEIVISSLIGFFGRVSGYMICLIGYDRYARVKYLNEYKTKITPKTINRLVGTALAICVFHRVLVSLGLFYHFHKIATYITIIMDICMVLIIIMFYILAAKTIKDFRRDATNKEIMKSIDKTITKMAKYYLSSIVLFYAIYVVFLTVYIMLYPRSKNKGIKSWLEFMFLFGTMMGLT</sequence>
<evidence type="ECO:0008006" key="8">
    <source>
        <dbReference type="Google" id="ProtNLM"/>
    </source>
</evidence>
<evidence type="ECO:0000256" key="1">
    <source>
        <dbReference type="ARBA" id="ARBA00004370"/>
    </source>
</evidence>
<feature type="transmembrane region" description="Helical" evidence="5">
    <location>
        <begin position="228"/>
        <end position="252"/>
    </location>
</feature>
<dbReference type="EnsemblMetazoa" id="CLYHEMT018169.1">
    <property type="protein sequence ID" value="CLYHEMP018169.1"/>
    <property type="gene ID" value="CLYHEMG018169"/>
</dbReference>
<dbReference type="Pfam" id="PF00001">
    <property type="entry name" value="7tm_1"/>
    <property type="match status" value="1"/>
</dbReference>
<reference evidence="6" key="1">
    <citation type="submission" date="2021-01" db="UniProtKB">
        <authorList>
            <consortium name="EnsemblMetazoa"/>
        </authorList>
    </citation>
    <scope>IDENTIFICATION</scope>
</reference>
<dbReference type="GO" id="GO:0016020">
    <property type="term" value="C:membrane"/>
    <property type="evidence" value="ECO:0007669"/>
    <property type="project" value="UniProtKB-SubCell"/>
</dbReference>
<feature type="transmembrane region" description="Helical" evidence="5">
    <location>
        <begin position="101"/>
        <end position="125"/>
    </location>
</feature>
<evidence type="ECO:0000256" key="3">
    <source>
        <dbReference type="ARBA" id="ARBA00022989"/>
    </source>
</evidence>
<evidence type="ECO:0000313" key="7">
    <source>
        <dbReference type="Proteomes" id="UP000594262"/>
    </source>
</evidence>
<keyword evidence="7" id="KW-1185">Reference proteome</keyword>
<dbReference type="Gene3D" id="1.20.1070.10">
    <property type="entry name" value="Rhodopsin 7-helix transmembrane proteins"/>
    <property type="match status" value="1"/>
</dbReference>
<feature type="transmembrane region" description="Helical" evidence="5">
    <location>
        <begin position="67"/>
        <end position="89"/>
    </location>
</feature>
<evidence type="ECO:0000313" key="6">
    <source>
        <dbReference type="EnsemblMetazoa" id="CLYHEMP018169.1"/>
    </source>
</evidence>
<feature type="transmembrane region" description="Helical" evidence="5">
    <location>
        <begin position="175"/>
        <end position="197"/>
    </location>
</feature>
<feature type="transmembrane region" description="Helical" evidence="5">
    <location>
        <begin position="31"/>
        <end position="55"/>
    </location>
</feature>
<dbReference type="Proteomes" id="UP000594262">
    <property type="component" value="Unplaced"/>
</dbReference>
<name>A0A7M5X7T2_9CNID</name>
<evidence type="ECO:0000256" key="2">
    <source>
        <dbReference type="ARBA" id="ARBA00022692"/>
    </source>
</evidence>
<dbReference type="OrthoDB" id="6037689at2759"/>